<sequence length="107" mass="11824">KPFAAKRGSTGSVWEEVAKGVSSAIKVQLNAKQVRDRLNLLEAKFKADELCSSRASDVEEALHAVNVQSQYDDLDGLVRGYDDLKRAYKDKRSAKKAAKEKKEVLAS</sequence>
<organism evidence="1 2">
    <name type="scientific">Phytophthora sojae (strain P6497)</name>
    <name type="common">Soybean stem and root rot agent</name>
    <name type="synonym">Phytophthora megasperma f. sp. glycines</name>
    <dbReference type="NCBI Taxonomy" id="1094619"/>
    <lineage>
        <taxon>Eukaryota</taxon>
        <taxon>Sar</taxon>
        <taxon>Stramenopiles</taxon>
        <taxon>Oomycota</taxon>
        <taxon>Peronosporomycetes</taxon>
        <taxon>Peronosporales</taxon>
        <taxon>Peronosporaceae</taxon>
        <taxon>Phytophthora</taxon>
    </lineage>
</organism>
<dbReference type="EMBL" id="JH159158">
    <property type="protein sequence ID" value="EGZ11080.1"/>
    <property type="molecule type" value="Genomic_DNA"/>
</dbReference>
<gene>
    <name evidence="1" type="ORF">PHYSODRAFT_389268</name>
</gene>
<protein>
    <submittedName>
        <fullName evidence="1">Uncharacterized protein</fullName>
    </submittedName>
</protein>
<dbReference type="GeneID" id="20651030"/>
<name>G4ZZ58_PHYSP</name>
<feature type="non-terminal residue" evidence="1">
    <location>
        <position position="1"/>
    </location>
</feature>
<dbReference type="InParanoid" id="G4ZZ58"/>
<dbReference type="Proteomes" id="UP000002640">
    <property type="component" value="Unassembled WGS sequence"/>
</dbReference>
<dbReference type="OMA" id="AQRPWNW"/>
<reference evidence="1 2" key="1">
    <citation type="journal article" date="2006" name="Science">
        <title>Phytophthora genome sequences uncover evolutionary origins and mechanisms of pathogenesis.</title>
        <authorList>
            <person name="Tyler B.M."/>
            <person name="Tripathy S."/>
            <person name="Zhang X."/>
            <person name="Dehal P."/>
            <person name="Jiang R.H."/>
            <person name="Aerts A."/>
            <person name="Arredondo F.D."/>
            <person name="Baxter L."/>
            <person name="Bensasson D."/>
            <person name="Beynon J.L."/>
            <person name="Chapman J."/>
            <person name="Damasceno C.M."/>
            <person name="Dorrance A.E."/>
            <person name="Dou D."/>
            <person name="Dickerman A.W."/>
            <person name="Dubchak I.L."/>
            <person name="Garbelotto M."/>
            <person name="Gijzen M."/>
            <person name="Gordon S.G."/>
            <person name="Govers F."/>
            <person name="Grunwald N.J."/>
            <person name="Huang W."/>
            <person name="Ivors K.L."/>
            <person name="Jones R.W."/>
            <person name="Kamoun S."/>
            <person name="Krampis K."/>
            <person name="Lamour K.H."/>
            <person name="Lee M.K."/>
            <person name="McDonald W.H."/>
            <person name="Medina M."/>
            <person name="Meijer H.J."/>
            <person name="Nordberg E.K."/>
            <person name="Maclean D.J."/>
            <person name="Ospina-Giraldo M.D."/>
            <person name="Morris P.F."/>
            <person name="Phuntumart V."/>
            <person name="Putnam N.H."/>
            <person name="Rash S."/>
            <person name="Rose J.K."/>
            <person name="Sakihama Y."/>
            <person name="Salamov A.A."/>
            <person name="Savidor A."/>
            <person name="Scheuring C.F."/>
            <person name="Smith B.M."/>
            <person name="Sobral B.W."/>
            <person name="Terry A."/>
            <person name="Torto-Alalibo T.A."/>
            <person name="Win J."/>
            <person name="Xu Z."/>
            <person name="Zhang H."/>
            <person name="Grigoriev I.V."/>
            <person name="Rokhsar D.S."/>
            <person name="Boore J.L."/>
        </authorList>
    </citation>
    <scope>NUCLEOTIDE SEQUENCE [LARGE SCALE GENOMIC DNA]</scope>
    <source>
        <strain evidence="1 2">P6497</strain>
    </source>
</reference>
<accession>G4ZZ58</accession>
<dbReference type="SMR" id="G4ZZ58"/>
<evidence type="ECO:0000313" key="1">
    <source>
        <dbReference type="EMBL" id="EGZ11080.1"/>
    </source>
</evidence>
<dbReference type="KEGG" id="psoj:PHYSODRAFT_389268"/>
<dbReference type="RefSeq" id="XP_009533825.1">
    <property type="nucleotide sequence ID" value="XM_009535530.1"/>
</dbReference>
<feature type="non-terminal residue" evidence="1">
    <location>
        <position position="107"/>
    </location>
</feature>
<evidence type="ECO:0000313" key="2">
    <source>
        <dbReference type="Proteomes" id="UP000002640"/>
    </source>
</evidence>
<dbReference type="AlphaFoldDB" id="G4ZZ58"/>
<keyword evidence="2" id="KW-1185">Reference proteome</keyword>
<proteinExistence type="predicted"/>